<reference evidence="1 2" key="1">
    <citation type="submission" date="2022-12" db="EMBL/GenBank/DDBJ databases">
        <title>Hymenobacter canadensis sp. nov. isolated from lake water of the Cambridge Bay, Canada.</title>
        <authorList>
            <person name="Kim W.H."/>
            <person name="Lee Y.M."/>
        </authorList>
    </citation>
    <scope>NUCLEOTIDE SEQUENCE [LARGE SCALE GENOMIC DNA]</scope>
    <source>
        <strain evidence="1 2">PAMC 29467</strain>
        <plasmid evidence="1 2">unnamed1</plasmid>
    </source>
</reference>
<dbReference type="EMBL" id="CP114768">
    <property type="protein sequence ID" value="WBA44029.1"/>
    <property type="molecule type" value="Genomic_DNA"/>
</dbReference>
<keyword evidence="2" id="KW-1185">Reference proteome</keyword>
<dbReference type="Proteomes" id="UP001211005">
    <property type="component" value="Plasmid unnamed1"/>
</dbReference>
<proteinExistence type="predicted"/>
<evidence type="ECO:0000313" key="2">
    <source>
        <dbReference type="Proteomes" id="UP001211005"/>
    </source>
</evidence>
<organism evidence="1 2">
    <name type="scientific">Hymenobacter canadensis</name>
    <dbReference type="NCBI Taxonomy" id="2999067"/>
    <lineage>
        <taxon>Bacteria</taxon>
        <taxon>Pseudomonadati</taxon>
        <taxon>Bacteroidota</taxon>
        <taxon>Cytophagia</taxon>
        <taxon>Cytophagales</taxon>
        <taxon>Hymenobacteraceae</taxon>
        <taxon>Hymenobacter</taxon>
    </lineage>
</organism>
<keyword evidence="1" id="KW-0614">Plasmid</keyword>
<sequence length="44" mass="5395">MYETMRQRRLIPDENFEQNLARIWLSASFRQETDAQAIQWLIKP</sequence>
<evidence type="ECO:0000313" key="1">
    <source>
        <dbReference type="EMBL" id="WBA44029.1"/>
    </source>
</evidence>
<protein>
    <submittedName>
        <fullName evidence="1">Uncharacterized protein</fullName>
    </submittedName>
</protein>
<gene>
    <name evidence="1" type="ORF">O3303_20930</name>
</gene>
<dbReference type="RefSeq" id="WP_269562061.1">
    <property type="nucleotide sequence ID" value="NZ_CP114768.1"/>
</dbReference>
<geneLocation type="plasmid" evidence="1 2">
    <name>unnamed1</name>
</geneLocation>
<accession>A0ABY7LUF1</accession>
<name>A0ABY7LUF1_9BACT</name>